<name>A0A2X1U388_NEIME</name>
<gene>
    <name evidence="1" type="ORF">NCTC8554_01325</name>
</gene>
<reference evidence="1 2" key="1">
    <citation type="submission" date="2018-06" db="EMBL/GenBank/DDBJ databases">
        <authorList>
            <consortium name="Pathogen Informatics"/>
            <person name="Doyle S."/>
        </authorList>
    </citation>
    <scope>NUCLEOTIDE SEQUENCE [LARGE SCALE GENOMIC DNA]</scope>
    <source>
        <strain evidence="1 2">NCTC8554</strain>
    </source>
</reference>
<organism evidence="1 2">
    <name type="scientific">Neisseria meningitidis</name>
    <dbReference type="NCBI Taxonomy" id="487"/>
    <lineage>
        <taxon>Bacteria</taxon>
        <taxon>Pseudomonadati</taxon>
        <taxon>Pseudomonadota</taxon>
        <taxon>Betaproteobacteria</taxon>
        <taxon>Neisseriales</taxon>
        <taxon>Neisseriaceae</taxon>
        <taxon>Neisseria</taxon>
    </lineage>
</organism>
<proteinExistence type="predicted"/>
<dbReference type="EMBL" id="UGRP01000001">
    <property type="protein sequence ID" value="SUA19618.1"/>
    <property type="molecule type" value="Genomic_DNA"/>
</dbReference>
<dbReference type="AlphaFoldDB" id="A0A2X1U388"/>
<protein>
    <submittedName>
        <fullName evidence="1">Uncharacterized protein</fullName>
    </submittedName>
</protein>
<accession>A0A2X1U388</accession>
<dbReference type="Proteomes" id="UP000254176">
    <property type="component" value="Unassembled WGS sequence"/>
</dbReference>
<evidence type="ECO:0000313" key="2">
    <source>
        <dbReference type="Proteomes" id="UP000254176"/>
    </source>
</evidence>
<sequence length="66" mass="7536">MAKICSIMFCIVVYRFRTFVRLKAGKHRNESTQRKCRLNMCSGGVLLGGIGAERLKKGFRRSLGVW</sequence>
<evidence type="ECO:0000313" key="1">
    <source>
        <dbReference type="EMBL" id="SUA19618.1"/>
    </source>
</evidence>